<evidence type="ECO:0000313" key="2">
    <source>
        <dbReference type="EMBL" id="SDK12022.1"/>
    </source>
</evidence>
<dbReference type="Proteomes" id="UP000326500">
    <property type="component" value="Unassembled WGS sequence"/>
</dbReference>
<reference evidence="2 3" key="1">
    <citation type="submission" date="2016-10" db="EMBL/GenBank/DDBJ databases">
        <authorList>
            <person name="Varghese N."/>
            <person name="Submissions S."/>
        </authorList>
    </citation>
    <scope>NUCLEOTIDE SEQUENCE [LARGE SCALE GENOMIC DNA]</scope>
    <source>
        <strain evidence="2 3">DSM 2373</strain>
    </source>
</reference>
<protein>
    <submittedName>
        <fullName evidence="2">Uncharacterized protein</fullName>
    </submittedName>
</protein>
<keyword evidence="1" id="KW-1133">Transmembrane helix</keyword>
<keyword evidence="3" id="KW-1185">Reference proteome</keyword>
<feature type="transmembrane region" description="Helical" evidence="1">
    <location>
        <begin position="37"/>
        <end position="60"/>
    </location>
</feature>
<evidence type="ECO:0000313" key="3">
    <source>
        <dbReference type="Proteomes" id="UP000326500"/>
    </source>
</evidence>
<sequence>MQNDTGTLAITISLLGIALVLHFSAAPYYFIGSAPTGFSTGTLGLIICILGVILAGFGAAKNA</sequence>
<organism evidence="2 3">
    <name type="scientific">Methanoculleus thermophilus</name>
    <dbReference type="NCBI Taxonomy" id="2200"/>
    <lineage>
        <taxon>Archaea</taxon>
        <taxon>Methanobacteriati</taxon>
        <taxon>Methanobacteriota</taxon>
        <taxon>Stenosarchaea group</taxon>
        <taxon>Methanomicrobia</taxon>
        <taxon>Methanomicrobiales</taxon>
        <taxon>Methanomicrobiaceae</taxon>
        <taxon>Methanoculleus</taxon>
    </lineage>
</organism>
<feature type="transmembrane region" description="Helical" evidence="1">
    <location>
        <begin position="7"/>
        <end position="31"/>
    </location>
</feature>
<proteinExistence type="predicted"/>
<dbReference type="EMBL" id="FNFT01000004">
    <property type="protein sequence ID" value="SDK12022.1"/>
    <property type="molecule type" value="Genomic_DNA"/>
</dbReference>
<keyword evidence="1" id="KW-0472">Membrane</keyword>
<evidence type="ECO:0000256" key="1">
    <source>
        <dbReference type="SAM" id="Phobius"/>
    </source>
</evidence>
<dbReference type="AlphaFoldDB" id="A0A1G8ZAB5"/>
<accession>A0A1G8ZAB5</accession>
<dbReference type="OrthoDB" id="112305at2157"/>
<dbReference type="RefSeq" id="WP_066957575.1">
    <property type="nucleotide sequence ID" value="NZ_BCNX01000007.1"/>
</dbReference>
<gene>
    <name evidence="2" type="ORF">SAMN04488571_10461</name>
</gene>
<keyword evidence="1" id="KW-0812">Transmembrane</keyword>
<name>A0A1G8ZAB5_9EURY</name>